<keyword evidence="10" id="KW-0472">Membrane</keyword>
<keyword evidence="6" id="KW-0378">Hydrolase</keyword>
<dbReference type="Pfam" id="PF13181">
    <property type="entry name" value="TPR_8"/>
    <property type="match status" value="2"/>
</dbReference>
<keyword evidence="7" id="KW-0862">Zinc</keyword>
<keyword evidence="9 11" id="KW-0482">Metalloprotease</keyword>
<dbReference type="KEGG" id="tav:G4V39_00870"/>
<evidence type="ECO:0000256" key="3">
    <source>
        <dbReference type="ARBA" id="ARBA00022670"/>
    </source>
</evidence>
<evidence type="ECO:0000256" key="4">
    <source>
        <dbReference type="ARBA" id="ARBA00022692"/>
    </source>
</evidence>
<dbReference type="Gene3D" id="1.25.40.10">
    <property type="entry name" value="Tetratricopeptide repeat domain"/>
    <property type="match status" value="1"/>
</dbReference>
<evidence type="ECO:0000256" key="1">
    <source>
        <dbReference type="ARBA" id="ARBA00001947"/>
    </source>
</evidence>
<dbReference type="EMBL" id="CP048877">
    <property type="protein sequence ID" value="QIJ70909.1"/>
    <property type="molecule type" value="Genomic_DNA"/>
</dbReference>
<evidence type="ECO:0000256" key="6">
    <source>
        <dbReference type="ARBA" id="ARBA00022801"/>
    </source>
</evidence>
<organism evidence="11 12">
    <name type="scientific">Thermosulfuriphilus ammonigenes</name>
    <dbReference type="NCBI Taxonomy" id="1936021"/>
    <lineage>
        <taxon>Bacteria</taxon>
        <taxon>Pseudomonadati</taxon>
        <taxon>Thermodesulfobacteriota</taxon>
        <taxon>Thermodesulfobacteria</taxon>
        <taxon>Thermodesulfobacteriales</taxon>
        <taxon>Thermodesulfobacteriaceae</taxon>
        <taxon>Thermosulfuriphilus</taxon>
    </lineage>
</organism>
<evidence type="ECO:0000256" key="10">
    <source>
        <dbReference type="ARBA" id="ARBA00023136"/>
    </source>
</evidence>
<dbReference type="PANTHER" id="PTHR43221">
    <property type="entry name" value="PROTEASE HTPX"/>
    <property type="match status" value="1"/>
</dbReference>
<keyword evidence="12" id="KW-1185">Reference proteome</keyword>
<proteinExistence type="predicted"/>
<dbReference type="GO" id="GO:0006508">
    <property type="term" value="P:proteolysis"/>
    <property type="evidence" value="ECO:0007669"/>
    <property type="project" value="UniProtKB-KW"/>
</dbReference>
<dbReference type="GO" id="GO:0004222">
    <property type="term" value="F:metalloendopeptidase activity"/>
    <property type="evidence" value="ECO:0007669"/>
    <property type="project" value="InterPro"/>
</dbReference>
<dbReference type="Proteomes" id="UP000502179">
    <property type="component" value="Chromosome"/>
</dbReference>
<dbReference type="GO" id="GO:0046872">
    <property type="term" value="F:metal ion binding"/>
    <property type="evidence" value="ECO:0007669"/>
    <property type="project" value="UniProtKB-KW"/>
</dbReference>
<sequence length="604" mass="69217">MFTSTILYLLVAMVLFASWPAGPPIIPLPLAAGLYLAKLFLFFFVCRHLLRRVRSIAGALIYQERLSILALLFYGLDVYLLDLKTQILSLATNLWPTLLDLGGIVFFLLYLFIVWHEVAACQGRLGERPAPKGYVAGQFRLLLPALIPWILVSLLADVLPTLPLPLLKTLSQSPLYELGFFIVFLLIMALFIPPLIRHLWGCRPLPASPLRDMLENFLRRQGLSFRDILVWPIFSGRLYTAGVMGLIGPLRYVLITPGLLSILDDEELLAVMAHEVGHIKRYHLFYYLFFLLIYGLLGYFLLEPAFYALTYWRPVLDYLVSHPQRGEDLLFLGFSLPVLILLVIYFRYIVGFFMRNFEREADLYALLTLGRPDGLIRALEKIGYLAGGIRDLPSWHHFSIRERVEFLEACRHHPDLVQKHHKKVRRSLGIYLLAVMMIIISLRSLPLEKIESGGRARLLLAMVEEKLNSDPQRRPLWYKIMASLYLEIGEELKALETLEEALSLAPEDPEILNNLAWLYLTIKDPQRRNPTRALRLALKAARISPEAYVLDTLALAYFENGDLEKAIATQKKALSLAKKNKEHYRAQLKRFLKAKEKKKGSTPL</sequence>
<evidence type="ECO:0000256" key="8">
    <source>
        <dbReference type="ARBA" id="ARBA00022989"/>
    </source>
</evidence>
<evidence type="ECO:0000313" key="11">
    <source>
        <dbReference type="EMBL" id="QIJ70909.1"/>
    </source>
</evidence>
<keyword evidence="4" id="KW-0812">Transmembrane</keyword>
<keyword evidence="5" id="KW-0479">Metal-binding</keyword>
<dbReference type="AlphaFoldDB" id="A0A6G7PTA3"/>
<dbReference type="InterPro" id="IPR050083">
    <property type="entry name" value="HtpX_protease"/>
</dbReference>
<evidence type="ECO:0000256" key="7">
    <source>
        <dbReference type="ARBA" id="ARBA00022833"/>
    </source>
</evidence>
<reference evidence="11 12" key="1">
    <citation type="submission" date="2020-02" db="EMBL/GenBank/DDBJ databases">
        <title>Genome analysis of Thermosulfuriphilus ammonigenes ST65T, an anaerobic thermophilic chemolithoautotrophic bacterium isolated from a deep-sea hydrothermal vent.</title>
        <authorList>
            <person name="Slobodkina G."/>
            <person name="Allioux M."/>
            <person name="Merkel A."/>
            <person name="Alain K."/>
            <person name="Jebbar M."/>
            <person name="Slobodkin A."/>
        </authorList>
    </citation>
    <scope>NUCLEOTIDE SEQUENCE [LARGE SCALE GENOMIC DNA]</scope>
    <source>
        <strain evidence="11 12">ST65</strain>
    </source>
</reference>
<evidence type="ECO:0000256" key="5">
    <source>
        <dbReference type="ARBA" id="ARBA00022723"/>
    </source>
</evidence>
<keyword evidence="2" id="KW-1003">Cell membrane</keyword>
<keyword evidence="8" id="KW-1133">Transmembrane helix</keyword>
<comment type="cofactor">
    <cofactor evidence="1">
        <name>Zn(2+)</name>
        <dbReference type="ChEBI" id="CHEBI:29105"/>
    </cofactor>
</comment>
<dbReference type="RefSeq" id="WP_166031132.1">
    <property type="nucleotide sequence ID" value="NZ_CP048877.1"/>
</dbReference>
<dbReference type="Gene3D" id="3.30.2010.10">
    <property type="entry name" value="Metalloproteases ('zincins'), catalytic domain"/>
    <property type="match status" value="1"/>
</dbReference>
<evidence type="ECO:0000256" key="9">
    <source>
        <dbReference type="ARBA" id="ARBA00023049"/>
    </source>
</evidence>
<dbReference type="InterPro" id="IPR001915">
    <property type="entry name" value="Peptidase_M48"/>
</dbReference>
<evidence type="ECO:0000256" key="2">
    <source>
        <dbReference type="ARBA" id="ARBA00022475"/>
    </source>
</evidence>
<name>A0A6G7PTA3_9BACT</name>
<dbReference type="InterPro" id="IPR011990">
    <property type="entry name" value="TPR-like_helical_dom_sf"/>
</dbReference>
<dbReference type="PROSITE" id="PS50005">
    <property type="entry name" value="TPR"/>
    <property type="match status" value="2"/>
</dbReference>
<dbReference type="SMART" id="SM00028">
    <property type="entry name" value="TPR"/>
    <property type="match status" value="2"/>
</dbReference>
<evidence type="ECO:0000313" key="12">
    <source>
        <dbReference type="Proteomes" id="UP000502179"/>
    </source>
</evidence>
<dbReference type="InterPro" id="IPR019734">
    <property type="entry name" value="TPR_rpt"/>
</dbReference>
<dbReference type="CDD" id="cd07345">
    <property type="entry name" value="M48A_Ste24p-like"/>
    <property type="match status" value="1"/>
</dbReference>
<dbReference type="SUPFAM" id="SSF48452">
    <property type="entry name" value="TPR-like"/>
    <property type="match status" value="1"/>
</dbReference>
<gene>
    <name evidence="11" type="ORF">G4V39_00870</name>
</gene>
<keyword evidence="3 11" id="KW-0645">Protease</keyword>
<protein>
    <submittedName>
        <fullName evidence="11">M48 family metalloprotease</fullName>
    </submittedName>
</protein>
<accession>A0A6G7PTA3</accession>
<dbReference type="PANTHER" id="PTHR43221:SF2">
    <property type="entry name" value="PROTEASE HTPX HOMOLOG"/>
    <property type="match status" value="1"/>
</dbReference>
<dbReference type="Pfam" id="PF01435">
    <property type="entry name" value="Peptidase_M48"/>
    <property type="match status" value="1"/>
</dbReference>